<gene>
    <name evidence="1" type="ORF">G6048_00305</name>
</gene>
<evidence type="ECO:0000313" key="1">
    <source>
        <dbReference type="EMBL" id="NGO40659.1"/>
    </source>
</evidence>
<accession>A0ABX0DJS0</accession>
<dbReference type="EMBL" id="JAAKZX010000001">
    <property type="protein sequence ID" value="NGO40659.1"/>
    <property type="molecule type" value="Genomic_DNA"/>
</dbReference>
<dbReference type="RefSeq" id="WP_165337345.1">
    <property type="nucleotide sequence ID" value="NZ_JAAKZX010000001.1"/>
</dbReference>
<evidence type="ECO:0000313" key="2">
    <source>
        <dbReference type="Proteomes" id="UP001518140"/>
    </source>
</evidence>
<sequence>METIPQVDRRPAHADWEQRGSVLLTGVLDAERVKAVAGEALMRIGTATPYERDEVSSRRDGSFASPVHCGFLPAGPLLEQLAFDKQLLTVLREATGMPRLVPRGGSVVVYRQGDFQGLHTDTVKATVTVGIALTEGLPAMWWAPSLRDAMPDELAKVVADKGILPECAEFERLEHPPADGSVRAFAGYSIPHWRIPYPGEEPGLLATFSYMDL</sequence>
<dbReference type="Proteomes" id="UP001518140">
    <property type="component" value="Unassembled WGS sequence"/>
</dbReference>
<organism evidence="1 2">
    <name type="scientific">Streptomyces ureilyticus</name>
    <dbReference type="NCBI Taxonomy" id="1775131"/>
    <lineage>
        <taxon>Bacteria</taxon>
        <taxon>Bacillati</taxon>
        <taxon>Actinomycetota</taxon>
        <taxon>Actinomycetes</taxon>
        <taxon>Kitasatosporales</taxon>
        <taxon>Streptomycetaceae</taxon>
        <taxon>Streptomyces</taxon>
    </lineage>
</organism>
<name>A0ABX0DJS0_9ACTN</name>
<keyword evidence="2" id="KW-1185">Reference proteome</keyword>
<protein>
    <submittedName>
        <fullName evidence="1">Uncharacterized protein</fullName>
    </submittedName>
</protein>
<comment type="caution">
    <text evidence="1">The sequence shown here is derived from an EMBL/GenBank/DDBJ whole genome shotgun (WGS) entry which is preliminary data.</text>
</comment>
<proteinExistence type="predicted"/>
<reference evidence="1 2" key="1">
    <citation type="submission" date="2020-02" db="EMBL/GenBank/DDBJ databases">
        <title>Whole-genome analyses of novel actinobacteria.</title>
        <authorList>
            <person name="Sahin N."/>
            <person name="Tokatli A."/>
        </authorList>
    </citation>
    <scope>NUCLEOTIDE SEQUENCE [LARGE SCALE GENOMIC DNA]</scope>
    <source>
        <strain evidence="1 2">YC419</strain>
    </source>
</reference>